<evidence type="ECO:0000313" key="2">
    <source>
        <dbReference type="EMBL" id="MEE1877251.1"/>
    </source>
</evidence>
<accession>A0ABU7GE22</accession>
<dbReference type="EMBL" id="JAZDQV010000004">
    <property type="protein sequence ID" value="MEE1877251.1"/>
    <property type="molecule type" value="Genomic_DNA"/>
</dbReference>
<dbReference type="Proteomes" id="UP001343492">
    <property type="component" value="Unassembled WGS sequence"/>
</dbReference>
<proteinExistence type="predicted"/>
<keyword evidence="3" id="KW-1185">Reference proteome</keyword>
<comment type="caution">
    <text evidence="2">The sequence shown here is derived from an EMBL/GenBank/DDBJ whole genome shotgun (WGS) entry which is preliminary data.</text>
</comment>
<gene>
    <name evidence="2" type="ORF">VRS74_06080</name>
</gene>
<evidence type="ECO:0000256" key="1">
    <source>
        <dbReference type="SAM" id="SignalP"/>
    </source>
</evidence>
<dbReference type="RefSeq" id="WP_354144353.1">
    <property type="nucleotide sequence ID" value="NZ_JAZDQV010000004.1"/>
</dbReference>
<sequence length="161" mass="17183">MKPIYFLMAAAIAATSALAAGVASAQQPADDDANWLDAPQTPGDWSYRAIAGGTQATFAAGTASEFIMQCQLQPRAIVLARPGHSDTDLLVRVRTETQDRILQAKPSTAGAPQVTVQLPVRDSLLDAMAITKGRFAIEVEGMAPLYIPAWAEVTRVIEDCR</sequence>
<feature type="signal peptide" evidence="1">
    <location>
        <begin position="1"/>
        <end position="19"/>
    </location>
</feature>
<keyword evidence="1" id="KW-0732">Signal</keyword>
<protein>
    <recommendedName>
        <fullName evidence="4">Invasion associated locus B family protein</fullName>
    </recommendedName>
</protein>
<evidence type="ECO:0008006" key="4">
    <source>
        <dbReference type="Google" id="ProtNLM"/>
    </source>
</evidence>
<reference evidence="2 3" key="1">
    <citation type="submission" date="2024-01" db="EMBL/GenBank/DDBJ databases">
        <title>The genome sequence of Erythrobacteraceae sp. strain 1XM1-14.</title>
        <authorList>
            <person name="Liu Y."/>
        </authorList>
    </citation>
    <scope>NUCLEOTIDE SEQUENCE [LARGE SCALE GENOMIC DNA]</scope>
    <source>
        <strain evidence="2 3">1XM1-14</strain>
    </source>
</reference>
<feature type="chain" id="PRO_5047338360" description="Invasion associated locus B family protein" evidence="1">
    <location>
        <begin position="20"/>
        <end position="161"/>
    </location>
</feature>
<organism evidence="2 3">
    <name type="scientific">Altererythrobacter litoralis</name>
    <dbReference type="NCBI Taxonomy" id="3113904"/>
    <lineage>
        <taxon>Bacteria</taxon>
        <taxon>Pseudomonadati</taxon>
        <taxon>Pseudomonadota</taxon>
        <taxon>Alphaproteobacteria</taxon>
        <taxon>Sphingomonadales</taxon>
        <taxon>Erythrobacteraceae</taxon>
        <taxon>Altererythrobacter</taxon>
    </lineage>
</organism>
<name>A0ABU7GE22_9SPHN</name>
<evidence type="ECO:0000313" key="3">
    <source>
        <dbReference type="Proteomes" id="UP001343492"/>
    </source>
</evidence>